<keyword evidence="3" id="KW-1185">Reference proteome</keyword>
<dbReference type="Proteomes" id="UP000295110">
    <property type="component" value="Unassembled WGS sequence"/>
</dbReference>
<dbReference type="RefSeq" id="WP_165917746.1">
    <property type="nucleotide sequence ID" value="NZ_CBCSGL010000108.1"/>
</dbReference>
<protein>
    <recommendedName>
        <fullName evidence="4">YjzC-like protein</fullName>
    </recommendedName>
</protein>
<dbReference type="AlphaFoldDB" id="A0A4R3U7J3"/>
<organism evidence="2 3">
    <name type="scientific">Roseateles saccharophilus</name>
    <name type="common">Pseudomonas saccharophila</name>
    <dbReference type="NCBI Taxonomy" id="304"/>
    <lineage>
        <taxon>Bacteria</taxon>
        <taxon>Pseudomonadati</taxon>
        <taxon>Pseudomonadota</taxon>
        <taxon>Betaproteobacteria</taxon>
        <taxon>Burkholderiales</taxon>
        <taxon>Sphaerotilaceae</taxon>
        <taxon>Roseateles</taxon>
    </lineage>
</organism>
<feature type="compositionally biased region" description="Polar residues" evidence="1">
    <location>
        <begin position="11"/>
        <end position="27"/>
    </location>
</feature>
<evidence type="ECO:0008006" key="4">
    <source>
        <dbReference type="Google" id="ProtNLM"/>
    </source>
</evidence>
<evidence type="ECO:0000313" key="3">
    <source>
        <dbReference type="Proteomes" id="UP000295110"/>
    </source>
</evidence>
<reference evidence="2 3" key="1">
    <citation type="submission" date="2019-03" db="EMBL/GenBank/DDBJ databases">
        <title>Genomic Encyclopedia of Type Strains, Phase IV (KMG-IV): sequencing the most valuable type-strain genomes for metagenomic binning, comparative biology and taxonomic classification.</title>
        <authorList>
            <person name="Goeker M."/>
        </authorList>
    </citation>
    <scope>NUCLEOTIDE SEQUENCE [LARGE SCALE GENOMIC DNA]</scope>
    <source>
        <strain evidence="2 3">DSM 654</strain>
    </source>
</reference>
<gene>
    <name evidence="2" type="ORF">EV671_10753</name>
</gene>
<comment type="caution">
    <text evidence="2">The sequence shown here is derived from an EMBL/GenBank/DDBJ whole genome shotgun (WGS) entry which is preliminary data.</text>
</comment>
<accession>A0A4R3U7J3</accession>
<dbReference type="EMBL" id="SMBU01000075">
    <property type="protein sequence ID" value="TCU81547.1"/>
    <property type="molecule type" value="Genomic_DNA"/>
</dbReference>
<proteinExistence type="predicted"/>
<evidence type="ECO:0000313" key="2">
    <source>
        <dbReference type="EMBL" id="TCU81547.1"/>
    </source>
</evidence>
<feature type="region of interest" description="Disordered" evidence="1">
    <location>
        <begin position="1"/>
        <end position="54"/>
    </location>
</feature>
<sequence length="54" mass="5763">MPKLLKPGTPVPTSGQYKNPATGNEVTGVQGKPLPPTQRPGQGYVLVDPTKHKR</sequence>
<evidence type="ECO:0000256" key="1">
    <source>
        <dbReference type="SAM" id="MobiDB-lite"/>
    </source>
</evidence>
<name>A0A4R3U7J3_ROSSA</name>